<dbReference type="OrthoDB" id="2883008at2759"/>
<gene>
    <name evidence="1" type="ORF">BD311DRAFT_725891</name>
</gene>
<evidence type="ECO:0000313" key="1">
    <source>
        <dbReference type="EMBL" id="TBU26567.1"/>
    </source>
</evidence>
<name>A0A4Q9MI47_9APHY</name>
<dbReference type="Proteomes" id="UP000292957">
    <property type="component" value="Unassembled WGS sequence"/>
</dbReference>
<sequence>MSPEDNMSNSPDFSPSDSPTMQSLVLPVEVIEGIIDCCSYYTDTLLAFALTCRDLHPRSILVLFTEVRLRSRDRVLDFCDVLKAKPERQSIVQSLSLRWEAFAPHPLLSILSALRQITFGGRVCDPVQCHPSTLLCCRQSGSGLRSLTIQGATFPTCTAFLHFLSAFHSIGHLTCEGLQLKQKGEANPFVQHQLSRQLRLRTLNVGAIMGASVFLVNCDLDPFSYRCFSA</sequence>
<dbReference type="EMBL" id="ML143444">
    <property type="protein sequence ID" value="TBU26567.1"/>
    <property type="molecule type" value="Genomic_DNA"/>
</dbReference>
<accession>A0A4Q9MI47</accession>
<protein>
    <recommendedName>
        <fullName evidence="2">F-box domain-containing protein</fullName>
    </recommendedName>
</protein>
<proteinExistence type="predicted"/>
<dbReference type="AlphaFoldDB" id="A0A4Q9MI47"/>
<reference evidence="1" key="1">
    <citation type="submission" date="2019-01" db="EMBL/GenBank/DDBJ databases">
        <title>Draft genome sequences of three monokaryotic isolates of the white-rot basidiomycete fungus Dichomitus squalens.</title>
        <authorList>
            <consortium name="DOE Joint Genome Institute"/>
            <person name="Lopez S.C."/>
            <person name="Andreopoulos B."/>
            <person name="Pangilinan J."/>
            <person name="Lipzen A."/>
            <person name="Riley R."/>
            <person name="Ahrendt S."/>
            <person name="Ng V."/>
            <person name="Barry K."/>
            <person name="Daum C."/>
            <person name="Grigoriev I.V."/>
            <person name="Hilden K.S."/>
            <person name="Makela M.R."/>
            <person name="de Vries R.P."/>
        </authorList>
    </citation>
    <scope>NUCLEOTIDE SEQUENCE [LARGE SCALE GENOMIC DNA]</scope>
    <source>
        <strain evidence="1">OM18370.1</strain>
    </source>
</reference>
<organism evidence="1">
    <name type="scientific">Dichomitus squalens</name>
    <dbReference type="NCBI Taxonomy" id="114155"/>
    <lineage>
        <taxon>Eukaryota</taxon>
        <taxon>Fungi</taxon>
        <taxon>Dikarya</taxon>
        <taxon>Basidiomycota</taxon>
        <taxon>Agaricomycotina</taxon>
        <taxon>Agaricomycetes</taxon>
        <taxon>Polyporales</taxon>
        <taxon>Polyporaceae</taxon>
        <taxon>Dichomitus</taxon>
    </lineage>
</organism>
<evidence type="ECO:0008006" key="2">
    <source>
        <dbReference type="Google" id="ProtNLM"/>
    </source>
</evidence>